<keyword evidence="3" id="KW-1185">Reference proteome</keyword>
<protein>
    <recommendedName>
        <fullName evidence="4">Sulfatase</fullName>
    </recommendedName>
</protein>
<name>A0A2V3ZNT4_9GAMM</name>
<dbReference type="AlphaFoldDB" id="A0A2V3ZNT4"/>
<keyword evidence="1" id="KW-0472">Membrane</keyword>
<dbReference type="Gene3D" id="3.40.720.10">
    <property type="entry name" value="Alkaline Phosphatase, subunit A"/>
    <property type="match status" value="1"/>
</dbReference>
<feature type="transmembrane region" description="Helical" evidence="1">
    <location>
        <begin position="101"/>
        <end position="125"/>
    </location>
</feature>
<reference evidence="3" key="1">
    <citation type="submission" date="2018-05" db="EMBL/GenBank/DDBJ databases">
        <authorList>
            <person name="Lu D."/>
        </authorList>
    </citation>
    <scope>NUCLEOTIDE SEQUENCE [LARGE SCALE GENOMIC DNA]</scope>
    <source>
        <strain evidence="3">F01</strain>
    </source>
</reference>
<organism evidence="2 3">
    <name type="scientific">Marinobacter vulgaris</name>
    <dbReference type="NCBI Taxonomy" id="1928331"/>
    <lineage>
        <taxon>Bacteria</taxon>
        <taxon>Pseudomonadati</taxon>
        <taxon>Pseudomonadota</taxon>
        <taxon>Gammaproteobacteria</taxon>
        <taxon>Pseudomonadales</taxon>
        <taxon>Marinobacteraceae</taxon>
        <taxon>Marinobacter</taxon>
    </lineage>
</organism>
<gene>
    <name evidence="2" type="ORF">DIT71_05440</name>
</gene>
<evidence type="ECO:0000313" key="2">
    <source>
        <dbReference type="EMBL" id="PXX92631.1"/>
    </source>
</evidence>
<keyword evidence="1" id="KW-1133">Transmembrane helix</keyword>
<dbReference type="InterPro" id="IPR017850">
    <property type="entry name" value="Alkaline_phosphatase_core_sf"/>
</dbReference>
<evidence type="ECO:0000313" key="3">
    <source>
        <dbReference type="Proteomes" id="UP000253987"/>
    </source>
</evidence>
<evidence type="ECO:0000256" key="1">
    <source>
        <dbReference type="SAM" id="Phobius"/>
    </source>
</evidence>
<feature type="transmembrane region" description="Helical" evidence="1">
    <location>
        <begin position="50"/>
        <end position="68"/>
    </location>
</feature>
<keyword evidence="1" id="KW-0812">Transmembrane</keyword>
<sequence length="537" mass="58410">MKRLIATTLLLNALFVALLLPRYPWIPWIAADALLLAGLFALLPRGRGKGLLAAAVGALYAILAFFALSDVLVRQSIGRPFNLYLELGVAGSVFDLMESNLGIGLSLVVLLVLAIVFFALGGFVARLLSRLGAGTPARAGQGVALAGALAVAVSWFPQSTVGLSASQLTATQVQLAADTHQATQAFRQYLEDNPEAGEIASLAELANIDVILGFIESYGISALTDPRYRPVIGARLEQMEQDLRAAGLHIVTGRLRSPVQGGQSWLAHTTLLSGQWINTQLDYEIFLASGFPTLINDLDSTGHDTVAVMPAITEPWPEGRAFGYDRIYDANTMDYRGPPLNWVTMPDQYTWSWFQRRIRDQARSPLFAELALISSHAPWVPVLPVLADWDSIGDGETFNQWRDSGEAPASLWRDPERVREHYARALDYALNVATGYATRHVDRKTLLVLLGDHQAAPLITGDNASRDVVVHIISGDRELLEPFVTNSTLPGFSWGTQPDEDQGGPAMARFRPFLQQQFSAGAPPDAMEISATGTIEN</sequence>
<reference evidence="2 3" key="2">
    <citation type="submission" date="2018-06" db="EMBL/GenBank/DDBJ databases">
        <title>Marinobactersediminissp. nov, a moderately halophilic bacterium isolated from marine solar saltern.</title>
        <authorList>
            <person name="Zhang Y."/>
        </authorList>
    </citation>
    <scope>NUCLEOTIDE SEQUENCE [LARGE SCALE GENOMIC DNA]</scope>
    <source>
        <strain evidence="2 3">F01</strain>
    </source>
</reference>
<evidence type="ECO:0008006" key="4">
    <source>
        <dbReference type="Google" id="ProtNLM"/>
    </source>
</evidence>
<dbReference type="RefSeq" id="WP_114612185.1">
    <property type="nucleotide sequence ID" value="NZ_QFWX01000002.1"/>
</dbReference>
<accession>A0A2V3ZNT4</accession>
<dbReference type="SUPFAM" id="SSF53649">
    <property type="entry name" value="Alkaline phosphatase-like"/>
    <property type="match status" value="1"/>
</dbReference>
<comment type="caution">
    <text evidence="2">The sequence shown here is derived from an EMBL/GenBank/DDBJ whole genome shotgun (WGS) entry which is preliminary data.</text>
</comment>
<dbReference type="Proteomes" id="UP000253987">
    <property type="component" value="Unassembled WGS sequence"/>
</dbReference>
<proteinExistence type="predicted"/>
<dbReference type="EMBL" id="QFWX01000002">
    <property type="protein sequence ID" value="PXX92631.1"/>
    <property type="molecule type" value="Genomic_DNA"/>
</dbReference>
<dbReference type="OrthoDB" id="1376015at2"/>